<dbReference type="Gene3D" id="1.10.260.40">
    <property type="entry name" value="lambda repressor-like DNA-binding domains"/>
    <property type="match status" value="1"/>
</dbReference>
<keyword evidence="3" id="KW-0804">Transcription</keyword>
<reference evidence="5 6" key="1">
    <citation type="submission" date="2015-07" db="EMBL/GenBank/DDBJ databases">
        <title>Draft genome sequence of the Amantichitinum ursilacus IGB-41, a new chitin-degrading bacterium.</title>
        <authorList>
            <person name="Kirstahler P."/>
            <person name="Guenther M."/>
            <person name="Grumaz C."/>
            <person name="Rupp S."/>
            <person name="Zibek S."/>
            <person name="Sohn K."/>
        </authorList>
    </citation>
    <scope>NUCLEOTIDE SEQUENCE [LARGE SCALE GENOMIC DNA]</scope>
    <source>
        <strain evidence="5 6">IGB-41</strain>
    </source>
</reference>
<gene>
    <name evidence="5" type="primary">rafR_1</name>
    <name evidence="5" type="ORF">WG78_13675</name>
</gene>
<evidence type="ECO:0000313" key="6">
    <source>
        <dbReference type="Proteomes" id="UP000037939"/>
    </source>
</evidence>
<evidence type="ECO:0000256" key="2">
    <source>
        <dbReference type="ARBA" id="ARBA00023125"/>
    </source>
</evidence>
<feature type="domain" description="HTH lacI-type" evidence="4">
    <location>
        <begin position="1"/>
        <end position="55"/>
    </location>
</feature>
<dbReference type="Pfam" id="PF00356">
    <property type="entry name" value="LacI"/>
    <property type="match status" value="1"/>
</dbReference>
<sequence length="338" mass="36454">MNLRQLAAHLQLSPTTVSRALNGFPEVNAETRERVVEAARQLGYRANTVARRLATGKTDSIGIIYPFEPSDLGDPVFLDIIAGITERLGEASMDLMIVSAAQEHELDTYKRMVSAGRVDGLIVARTQVQDPRLEYLQEKGFPFVAHGRSALADPYPWFDYDNEYGMRLAVERLTTLGHQRIGLVSAPLSMNFAAQRRMGYLLGLNAAGVAVDPDYMVHGGLTPVDGAAATRKLLALPQRPTALVVDNNVSALGVISALRQAGLLPGHDISIIVFGGLPALLPDSATVSAIMQPQARQAGRTLAELMLARLAGEPTPSLNRLWKPELVPGGTDLPPPRT</sequence>
<dbReference type="GO" id="GO:0003700">
    <property type="term" value="F:DNA-binding transcription factor activity"/>
    <property type="evidence" value="ECO:0007669"/>
    <property type="project" value="TreeGrafter"/>
</dbReference>
<dbReference type="Proteomes" id="UP000037939">
    <property type="component" value="Unassembled WGS sequence"/>
</dbReference>
<dbReference type="Gene3D" id="3.40.50.2300">
    <property type="match status" value="2"/>
</dbReference>
<dbReference type="AlphaFoldDB" id="A0A0N0XKA7"/>
<dbReference type="InterPro" id="IPR028082">
    <property type="entry name" value="Peripla_BP_I"/>
</dbReference>
<evidence type="ECO:0000256" key="3">
    <source>
        <dbReference type="ARBA" id="ARBA00023163"/>
    </source>
</evidence>
<evidence type="ECO:0000313" key="5">
    <source>
        <dbReference type="EMBL" id="KPC52113.1"/>
    </source>
</evidence>
<dbReference type="InterPro" id="IPR000843">
    <property type="entry name" value="HTH_LacI"/>
</dbReference>
<evidence type="ECO:0000259" key="4">
    <source>
        <dbReference type="PROSITE" id="PS50932"/>
    </source>
</evidence>
<dbReference type="PANTHER" id="PTHR30146">
    <property type="entry name" value="LACI-RELATED TRANSCRIPTIONAL REPRESSOR"/>
    <property type="match status" value="1"/>
</dbReference>
<organism evidence="5 6">
    <name type="scientific">Amantichitinum ursilacus</name>
    <dbReference type="NCBI Taxonomy" id="857265"/>
    <lineage>
        <taxon>Bacteria</taxon>
        <taxon>Pseudomonadati</taxon>
        <taxon>Pseudomonadota</taxon>
        <taxon>Betaproteobacteria</taxon>
        <taxon>Neisseriales</taxon>
        <taxon>Chitinibacteraceae</taxon>
        <taxon>Amantichitinum</taxon>
    </lineage>
</organism>
<dbReference type="Pfam" id="PF00532">
    <property type="entry name" value="Peripla_BP_1"/>
    <property type="match status" value="1"/>
</dbReference>
<dbReference type="SUPFAM" id="SSF47413">
    <property type="entry name" value="lambda repressor-like DNA-binding domains"/>
    <property type="match status" value="1"/>
</dbReference>
<keyword evidence="2" id="KW-0238">DNA-binding</keyword>
<dbReference type="PANTHER" id="PTHR30146:SF109">
    <property type="entry name" value="HTH-TYPE TRANSCRIPTIONAL REGULATOR GALS"/>
    <property type="match status" value="1"/>
</dbReference>
<dbReference type="SUPFAM" id="SSF53822">
    <property type="entry name" value="Periplasmic binding protein-like I"/>
    <property type="match status" value="1"/>
</dbReference>
<dbReference type="OrthoDB" id="269117at2"/>
<keyword evidence="1" id="KW-0805">Transcription regulation</keyword>
<dbReference type="RefSeq" id="WP_053938374.1">
    <property type="nucleotide sequence ID" value="NZ_LAQT01000010.1"/>
</dbReference>
<dbReference type="PATRIC" id="fig|857265.3.peg.2814"/>
<dbReference type="InterPro" id="IPR001761">
    <property type="entry name" value="Peripla_BP/Lac1_sug-bd_dom"/>
</dbReference>
<dbReference type="STRING" id="857265.WG78_13675"/>
<dbReference type="EMBL" id="LAQT01000010">
    <property type="protein sequence ID" value="KPC52113.1"/>
    <property type="molecule type" value="Genomic_DNA"/>
</dbReference>
<dbReference type="GO" id="GO:0000976">
    <property type="term" value="F:transcription cis-regulatory region binding"/>
    <property type="evidence" value="ECO:0007669"/>
    <property type="project" value="TreeGrafter"/>
</dbReference>
<dbReference type="CDD" id="cd01392">
    <property type="entry name" value="HTH_LacI"/>
    <property type="match status" value="1"/>
</dbReference>
<dbReference type="InterPro" id="IPR010982">
    <property type="entry name" value="Lambda_DNA-bd_dom_sf"/>
</dbReference>
<comment type="caution">
    <text evidence="5">The sequence shown here is derived from an EMBL/GenBank/DDBJ whole genome shotgun (WGS) entry which is preliminary data.</text>
</comment>
<keyword evidence="6" id="KW-1185">Reference proteome</keyword>
<dbReference type="PROSITE" id="PS50932">
    <property type="entry name" value="HTH_LACI_2"/>
    <property type="match status" value="1"/>
</dbReference>
<evidence type="ECO:0000256" key="1">
    <source>
        <dbReference type="ARBA" id="ARBA00023015"/>
    </source>
</evidence>
<dbReference type="SMART" id="SM00354">
    <property type="entry name" value="HTH_LACI"/>
    <property type="match status" value="1"/>
</dbReference>
<dbReference type="CDD" id="cd20010">
    <property type="entry name" value="PBP1_AglR-like"/>
    <property type="match status" value="1"/>
</dbReference>
<protein>
    <submittedName>
        <fullName evidence="5">HTH-type transcriptional regulator RafR</fullName>
    </submittedName>
</protein>
<name>A0A0N0XKA7_9NEIS</name>
<accession>A0A0N0XKA7</accession>
<proteinExistence type="predicted"/>